<sequence length="86" mass="9858">MHLLSFCKGALAMFWLVALLNVLYPFAEPLGRWCNWLALILLLAHLAEVALFHKQIMARPKPWLGRIQVLLFGVLHIQSQSKLKPL</sequence>
<gene>
    <name evidence="2" type="ORF">PMYSY11_0292</name>
</gene>
<proteinExistence type="predicted"/>
<protein>
    <recommendedName>
        <fullName evidence="3">DUF1145 domain-containing protein</fullName>
    </recommendedName>
</protein>
<keyword evidence="1" id="KW-1133">Transmembrane helix</keyword>
<accession>A0A653DZE3</accession>
<dbReference type="PANTHER" id="PTHR38775">
    <property type="entry name" value="INNER MEMBRANE PROTEIN-RELATED"/>
    <property type="match status" value="1"/>
</dbReference>
<feature type="transmembrane region" description="Helical" evidence="1">
    <location>
        <begin position="33"/>
        <end position="51"/>
    </location>
</feature>
<organism evidence="2">
    <name type="scientific">Pseudomonas marincola</name>
    <dbReference type="NCBI Taxonomy" id="437900"/>
    <lineage>
        <taxon>Bacteria</taxon>
        <taxon>Pseudomonadati</taxon>
        <taxon>Pseudomonadota</taxon>
        <taxon>Gammaproteobacteria</taxon>
        <taxon>Pseudomonadales</taxon>
        <taxon>Pseudomonadaceae</taxon>
        <taxon>Pseudomonas</taxon>
    </lineage>
</organism>
<dbReference type="InterPro" id="IPR009525">
    <property type="entry name" value="DUF1145"/>
</dbReference>
<dbReference type="EMBL" id="LR215729">
    <property type="protein sequence ID" value="VEV95339.1"/>
    <property type="molecule type" value="Genomic_DNA"/>
</dbReference>
<keyword evidence="1" id="KW-0472">Membrane</keyword>
<dbReference type="RefSeq" id="WP_069899430.1">
    <property type="nucleotide sequence ID" value="NZ_LR215729.2"/>
</dbReference>
<dbReference type="Pfam" id="PF06611">
    <property type="entry name" value="DUF1145"/>
    <property type="match status" value="1"/>
</dbReference>
<evidence type="ECO:0000256" key="1">
    <source>
        <dbReference type="SAM" id="Phobius"/>
    </source>
</evidence>
<evidence type="ECO:0000313" key="2">
    <source>
        <dbReference type="EMBL" id="VEV95339.1"/>
    </source>
</evidence>
<name>A0A653DZE3_9PSED</name>
<keyword evidence="1" id="KW-0812">Transmembrane</keyword>
<reference evidence="2" key="1">
    <citation type="submission" date="2019-02" db="EMBL/GenBank/DDBJ databases">
        <authorList>
            <consortium name="Genoscope - CEA"/>
            <person name="William W."/>
        </authorList>
    </citation>
    <scope>NUCLEOTIDE SEQUENCE [LARGE SCALE GENOMIC DNA]</scope>
    <source>
        <strain evidence="2">YSy11</strain>
    </source>
</reference>
<feature type="transmembrane region" description="Helical" evidence="1">
    <location>
        <begin position="9"/>
        <end position="27"/>
    </location>
</feature>
<dbReference type="PANTHER" id="PTHR38775:SF1">
    <property type="entry name" value="INNER MEMBRANE PROTEIN"/>
    <property type="match status" value="1"/>
</dbReference>
<dbReference type="AlphaFoldDB" id="A0A653DZE3"/>
<evidence type="ECO:0008006" key="3">
    <source>
        <dbReference type="Google" id="ProtNLM"/>
    </source>
</evidence>